<dbReference type="InterPro" id="IPR008657">
    <property type="entry name" value="JTB"/>
</dbReference>
<dbReference type="GO" id="GO:0016020">
    <property type="term" value="C:membrane"/>
    <property type="evidence" value="ECO:0007669"/>
    <property type="project" value="InterPro"/>
</dbReference>
<keyword evidence="1" id="KW-0812">Transmembrane</keyword>
<dbReference type="AlphaFoldDB" id="A0A210QRK0"/>
<dbReference type="PANTHER" id="PTHR13041:SF3">
    <property type="entry name" value="PROTEIN JTB"/>
    <property type="match status" value="1"/>
</dbReference>
<dbReference type="Gene3D" id="3.30.720.220">
    <property type="match status" value="1"/>
</dbReference>
<dbReference type="GO" id="GO:0005819">
    <property type="term" value="C:spindle"/>
    <property type="evidence" value="ECO:0007669"/>
    <property type="project" value="TreeGrafter"/>
</dbReference>
<evidence type="ECO:0000256" key="1">
    <source>
        <dbReference type="SAM" id="Phobius"/>
    </source>
</evidence>
<dbReference type="GO" id="GO:0000281">
    <property type="term" value="P:mitotic cytokinesis"/>
    <property type="evidence" value="ECO:0007669"/>
    <property type="project" value="TreeGrafter"/>
</dbReference>
<feature type="transmembrane region" description="Helical" evidence="1">
    <location>
        <begin position="127"/>
        <end position="145"/>
    </location>
</feature>
<dbReference type="OrthoDB" id="5971907at2759"/>
<keyword evidence="3" id="KW-1185">Reference proteome</keyword>
<keyword evidence="1" id="KW-1133">Transmembrane helix</keyword>
<name>A0A210QRK0_MIZYE</name>
<dbReference type="GO" id="GO:0005813">
    <property type="term" value="C:centrosome"/>
    <property type="evidence" value="ECO:0007669"/>
    <property type="project" value="TreeGrafter"/>
</dbReference>
<sequence length="168" mass="19530">MVIRRAWYCPPLSLPVTLSPVPGCRNKLPILIIIVVSFVILLVQSAWSTHHSIREFNTLQGRKERNESCSSGNERVLKACHPCTKLDLRRERPSCRLWGYMEVIECEDKKEISRNCDIDPDKHATRFWVFELVCLLIGIASYFVVKKRQKRLDTFLMEKINKQISEGV</sequence>
<reference evidence="2 3" key="1">
    <citation type="journal article" date="2017" name="Nat. Ecol. Evol.">
        <title>Scallop genome provides insights into evolution of bilaterian karyotype and development.</title>
        <authorList>
            <person name="Wang S."/>
            <person name="Zhang J."/>
            <person name="Jiao W."/>
            <person name="Li J."/>
            <person name="Xun X."/>
            <person name="Sun Y."/>
            <person name="Guo X."/>
            <person name="Huan P."/>
            <person name="Dong B."/>
            <person name="Zhang L."/>
            <person name="Hu X."/>
            <person name="Sun X."/>
            <person name="Wang J."/>
            <person name="Zhao C."/>
            <person name="Wang Y."/>
            <person name="Wang D."/>
            <person name="Huang X."/>
            <person name="Wang R."/>
            <person name="Lv J."/>
            <person name="Li Y."/>
            <person name="Zhang Z."/>
            <person name="Liu B."/>
            <person name="Lu W."/>
            <person name="Hui Y."/>
            <person name="Liang J."/>
            <person name="Zhou Z."/>
            <person name="Hou R."/>
            <person name="Li X."/>
            <person name="Liu Y."/>
            <person name="Li H."/>
            <person name="Ning X."/>
            <person name="Lin Y."/>
            <person name="Zhao L."/>
            <person name="Xing Q."/>
            <person name="Dou J."/>
            <person name="Li Y."/>
            <person name="Mao J."/>
            <person name="Guo H."/>
            <person name="Dou H."/>
            <person name="Li T."/>
            <person name="Mu C."/>
            <person name="Jiang W."/>
            <person name="Fu Q."/>
            <person name="Fu X."/>
            <person name="Miao Y."/>
            <person name="Liu J."/>
            <person name="Yu Q."/>
            <person name="Li R."/>
            <person name="Liao H."/>
            <person name="Li X."/>
            <person name="Kong Y."/>
            <person name="Jiang Z."/>
            <person name="Chourrout D."/>
            <person name="Li R."/>
            <person name="Bao Z."/>
        </authorList>
    </citation>
    <scope>NUCLEOTIDE SEQUENCE [LARGE SCALE GENOMIC DNA]</scope>
    <source>
        <strain evidence="2 3">PY_sf001</strain>
    </source>
</reference>
<proteinExistence type="predicted"/>
<evidence type="ECO:0000313" key="2">
    <source>
        <dbReference type="EMBL" id="OWF51376.1"/>
    </source>
</evidence>
<dbReference type="Pfam" id="PF05439">
    <property type="entry name" value="JTB"/>
    <property type="match status" value="1"/>
</dbReference>
<dbReference type="GO" id="GO:0030496">
    <property type="term" value="C:midbody"/>
    <property type="evidence" value="ECO:0007669"/>
    <property type="project" value="TreeGrafter"/>
</dbReference>
<dbReference type="Proteomes" id="UP000242188">
    <property type="component" value="Unassembled WGS sequence"/>
</dbReference>
<dbReference type="GO" id="GO:0005737">
    <property type="term" value="C:cytoplasm"/>
    <property type="evidence" value="ECO:0007669"/>
    <property type="project" value="TreeGrafter"/>
</dbReference>
<organism evidence="2 3">
    <name type="scientific">Mizuhopecten yessoensis</name>
    <name type="common">Japanese scallop</name>
    <name type="synonym">Patinopecten yessoensis</name>
    <dbReference type="NCBI Taxonomy" id="6573"/>
    <lineage>
        <taxon>Eukaryota</taxon>
        <taxon>Metazoa</taxon>
        <taxon>Spiralia</taxon>
        <taxon>Lophotrochozoa</taxon>
        <taxon>Mollusca</taxon>
        <taxon>Bivalvia</taxon>
        <taxon>Autobranchia</taxon>
        <taxon>Pteriomorphia</taxon>
        <taxon>Pectinida</taxon>
        <taxon>Pectinoidea</taxon>
        <taxon>Pectinidae</taxon>
        <taxon>Mizuhopecten</taxon>
    </lineage>
</organism>
<protein>
    <submittedName>
        <fullName evidence="2">Protein JTB</fullName>
    </submittedName>
</protein>
<accession>A0A210QRK0</accession>
<evidence type="ECO:0000313" key="3">
    <source>
        <dbReference type="Proteomes" id="UP000242188"/>
    </source>
</evidence>
<comment type="caution">
    <text evidence="2">The sequence shown here is derived from an EMBL/GenBank/DDBJ whole genome shotgun (WGS) entry which is preliminary data.</text>
</comment>
<gene>
    <name evidence="2" type="ORF">KP79_PYT14641</name>
</gene>
<dbReference type="EMBL" id="NEDP02002271">
    <property type="protein sequence ID" value="OWF51376.1"/>
    <property type="molecule type" value="Genomic_DNA"/>
</dbReference>
<keyword evidence="1" id="KW-0472">Membrane</keyword>
<dbReference type="PANTHER" id="PTHR13041">
    <property type="entry name" value="JTB PROTEIN-RELATED"/>
    <property type="match status" value="1"/>
</dbReference>
<feature type="transmembrane region" description="Helical" evidence="1">
    <location>
        <begin position="28"/>
        <end position="47"/>
    </location>
</feature>